<protein>
    <submittedName>
        <fullName evidence="3">Uncharacterized protein</fullName>
    </submittedName>
</protein>
<feature type="region of interest" description="Disordered" evidence="2">
    <location>
        <begin position="202"/>
        <end position="244"/>
    </location>
</feature>
<evidence type="ECO:0000313" key="3">
    <source>
        <dbReference type="EMBL" id="ORY96715.1"/>
    </source>
</evidence>
<dbReference type="InterPro" id="IPR002110">
    <property type="entry name" value="Ankyrin_rpt"/>
</dbReference>
<dbReference type="EMBL" id="MCGN01000005">
    <property type="protein sequence ID" value="ORY96715.1"/>
    <property type="molecule type" value="Genomic_DNA"/>
</dbReference>
<dbReference type="PROSITE" id="PS50297">
    <property type="entry name" value="ANK_REP_REGION"/>
    <property type="match status" value="1"/>
</dbReference>
<dbReference type="OrthoDB" id="428895at2759"/>
<keyword evidence="4" id="KW-1185">Reference proteome</keyword>
<sequence length="671" mass="72041">MTAIQSPSTATTANSSVSRAKIWRAIQTIVADDDSSGLARLTRHGNATTHVTNALLEERLANDPSRLLPSHKHRVLQFDKTIRLEAFRKFGKSTKNLNALQVAMFQLREGVACQMLGLIRDHAPQDLAKFVGHTWGDRNSSLHLACFLGMPELVQLLLACGADPTAENMRRVRPTDCCHPDDACRIALDKYLVPVIPAGMRAEAAHDSKVKPQPVKRKSTTTSLSSSTARSTKRPSWGNATVKVPPAGASLTPPCLQVAAPPPPPPVAMPKLNCVASQLPAPAVSDPAPSQDGAPLKNIASASPAGYQEDDEQQYLSARVLLLLATPDCYLTQDQQVEVLPGSAPLDASSPCKQVPPMTHDLPPSPALSADKVDLVSSDTDHGGSLNDKLKISAAEDDYGDLDAFFKLADMVCSSPALSSAKVSPSAVGVNEGDGSTPPGQASVVALKTEPGDGCLSSCAASSGYPLIPGQDPAVSFRHWTSGDTDLCSSSNNETAGRAPCPSGGGCRQQQQKQQGDPPTQLEAPSDTSHVDDIQSLMDIWKTRQGSNHLAKAAPPDDRDLALLTSLVNQLTRTLSSWWDPQQHEHDYRSDHDWNFNNHHLHSDGGTNWQDKRGAGKDWNHHYHAGGGGPGWHCSDWVHTYHERLLDGGHCKDVSHHHSTMMLGREQIVAL</sequence>
<dbReference type="SUPFAM" id="SSF48403">
    <property type="entry name" value="Ankyrin repeat"/>
    <property type="match status" value="1"/>
</dbReference>
<dbReference type="InterPro" id="IPR036770">
    <property type="entry name" value="Ankyrin_rpt-contain_sf"/>
</dbReference>
<dbReference type="PROSITE" id="PS50088">
    <property type="entry name" value="ANK_REPEAT"/>
    <property type="match status" value="1"/>
</dbReference>
<feature type="region of interest" description="Disordered" evidence="2">
    <location>
        <begin position="488"/>
        <end position="529"/>
    </location>
</feature>
<dbReference type="Gene3D" id="1.25.40.20">
    <property type="entry name" value="Ankyrin repeat-containing domain"/>
    <property type="match status" value="1"/>
</dbReference>
<reference evidence="3 4" key="1">
    <citation type="submission" date="2016-07" db="EMBL/GenBank/DDBJ databases">
        <title>Pervasive Adenine N6-methylation of Active Genes in Fungi.</title>
        <authorList>
            <consortium name="DOE Joint Genome Institute"/>
            <person name="Mondo S.J."/>
            <person name="Dannebaum R.O."/>
            <person name="Kuo R.C."/>
            <person name="Labutti K."/>
            <person name="Haridas S."/>
            <person name="Kuo A."/>
            <person name="Salamov A."/>
            <person name="Ahrendt S.R."/>
            <person name="Lipzen A."/>
            <person name="Sullivan W."/>
            <person name="Andreopoulos W.B."/>
            <person name="Clum A."/>
            <person name="Lindquist E."/>
            <person name="Daum C."/>
            <person name="Ramamoorthy G.K."/>
            <person name="Gryganskyi A."/>
            <person name="Culley D."/>
            <person name="Magnuson J.K."/>
            <person name="James T.Y."/>
            <person name="O'Malley M.A."/>
            <person name="Stajich J.E."/>
            <person name="Spatafora J.W."/>
            <person name="Visel A."/>
            <person name="Grigoriev I.V."/>
        </authorList>
    </citation>
    <scope>NUCLEOTIDE SEQUENCE [LARGE SCALE GENOMIC DNA]</scope>
    <source>
        <strain evidence="3 4">NRRL 2496</strain>
    </source>
</reference>
<feature type="compositionally biased region" description="Low complexity" evidence="2">
    <location>
        <begin position="220"/>
        <end position="230"/>
    </location>
</feature>
<dbReference type="Pfam" id="PF00023">
    <property type="entry name" value="Ank"/>
    <property type="match status" value="1"/>
</dbReference>
<comment type="caution">
    <text evidence="3">The sequence shown here is derived from an EMBL/GenBank/DDBJ whole genome shotgun (WGS) entry which is preliminary data.</text>
</comment>
<accession>A0A1X2HD28</accession>
<evidence type="ECO:0000256" key="2">
    <source>
        <dbReference type="SAM" id="MobiDB-lite"/>
    </source>
</evidence>
<evidence type="ECO:0000313" key="4">
    <source>
        <dbReference type="Proteomes" id="UP000242180"/>
    </source>
</evidence>
<keyword evidence="1" id="KW-0040">ANK repeat</keyword>
<dbReference type="AlphaFoldDB" id="A0A1X2HD28"/>
<evidence type="ECO:0000256" key="1">
    <source>
        <dbReference type="PROSITE-ProRule" id="PRU00023"/>
    </source>
</evidence>
<gene>
    <name evidence="3" type="ORF">BCR43DRAFT_524766</name>
</gene>
<feature type="repeat" description="ANK" evidence="1">
    <location>
        <begin position="137"/>
        <end position="169"/>
    </location>
</feature>
<dbReference type="STRING" id="13706.A0A1X2HD28"/>
<proteinExistence type="predicted"/>
<organism evidence="3 4">
    <name type="scientific">Syncephalastrum racemosum</name>
    <name type="common">Filamentous fungus</name>
    <dbReference type="NCBI Taxonomy" id="13706"/>
    <lineage>
        <taxon>Eukaryota</taxon>
        <taxon>Fungi</taxon>
        <taxon>Fungi incertae sedis</taxon>
        <taxon>Mucoromycota</taxon>
        <taxon>Mucoromycotina</taxon>
        <taxon>Mucoromycetes</taxon>
        <taxon>Mucorales</taxon>
        <taxon>Syncephalastraceae</taxon>
        <taxon>Syncephalastrum</taxon>
    </lineage>
</organism>
<name>A0A1X2HD28_SYNRA</name>
<dbReference type="InParanoid" id="A0A1X2HD28"/>
<dbReference type="Proteomes" id="UP000242180">
    <property type="component" value="Unassembled WGS sequence"/>
</dbReference>